<dbReference type="AlphaFoldDB" id="A0A4P6HTU9"/>
<dbReference type="GO" id="GO:0016853">
    <property type="term" value="F:isomerase activity"/>
    <property type="evidence" value="ECO:0007669"/>
    <property type="project" value="UniProtKB-KW"/>
</dbReference>
<dbReference type="PANTHER" id="PTHR30390:SF7">
    <property type="entry name" value="PHOSPHOHEPTOSE ISOMERASE"/>
    <property type="match status" value="1"/>
</dbReference>
<evidence type="ECO:0000313" key="3">
    <source>
        <dbReference type="Proteomes" id="UP000293296"/>
    </source>
</evidence>
<sequence>MWRQHTDSLQACLGALEVTGAAARPLAGDAAFAHWRDVTVNLRRAGRVIYLVGNGASASMASHFAADLAKNAQVHTQVFTDLALLTAVANDVSFDQVFVEPLRSRLVAGDMLVAISSSGNSPNVVNACRYANEIGAAVVTISAMGPDNAIRALGDLNFWIPANNYGMAETGHACILHYWMDSVSTKSTF</sequence>
<dbReference type="Gene3D" id="3.40.50.10490">
    <property type="entry name" value="Glucose-6-phosphate isomerase like protein, domain 1"/>
    <property type="match status" value="1"/>
</dbReference>
<dbReference type="SUPFAM" id="SSF53697">
    <property type="entry name" value="SIS domain"/>
    <property type="match status" value="1"/>
</dbReference>
<geneLocation type="plasmid" evidence="3">
    <name>pdcar1</name>
</geneLocation>
<feature type="domain" description="SIS" evidence="1">
    <location>
        <begin position="38"/>
        <end position="189"/>
    </location>
</feature>
<dbReference type="InterPro" id="IPR035461">
    <property type="entry name" value="GmhA/DiaA"/>
</dbReference>
<accession>A0A4P6HTU9</accession>
<dbReference type="EMBL" id="CP026539">
    <property type="protein sequence ID" value="QAZ69620.1"/>
    <property type="molecule type" value="Genomic_DNA"/>
</dbReference>
<dbReference type="OrthoDB" id="9810929at2"/>
<keyword evidence="3" id="KW-1185">Reference proteome</keyword>
<evidence type="ECO:0000313" key="2">
    <source>
        <dbReference type="EMBL" id="QAZ69620.1"/>
    </source>
</evidence>
<dbReference type="GO" id="GO:1901135">
    <property type="term" value="P:carbohydrate derivative metabolic process"/>
    <property type="evidence" value="ECO:0007669"/>
    <property type="project" value="InterPro"/>
</dbReference>
<dbReference type="InterPro" id="IPR046348">
    <property type="entry name" value="SIS_dom_sf"/>
</dbReference>
<organism evidence="2 3">
    <name type="scientific">Solidesulfovibrio carbinolicus</name>
    <dbReference type="NCBI Taxonomy" id="296842"/>
    <lineage>
        <taxon>Bacteria</taxon>
        <taxon>Pseudomonadati</taxon>
        <taxon>Thermodesulfobacteriota</taxon>
        <taxon>Desulfovibrionia</taxon>
        <taxon>Desulfovibrionales</taxon>
        <taxon>Desulfovibrionaceae</taxon>
        <taxon>Solidesulfovibrio</taxon>
    </lineage>
</organism>
<dbReference type="GO" id="GO:0097367">
    <property type="term" value="F:carbohydrate derivative binding"/>
    <property type="evidence" value="ECO:0007669"/>
    <property type="project" value="InterPro"/>
</dbReference>
<gene>
    <name evidence="2" type="ORF">C3Y92_20325</name>
</gene>
<dbReference type="KEGG" id="dcb:C3Y92_20325"/>
<evidence type="ECO:0000259" key="1">
    <source>
        <dbReference type="PROSITE" id="PS51464"/>
    </source>
</evidence>
<dbReference type="PANTHER" id="PTHR30390">
    <property type="entry name" value="SEDOHEPTULOSE 7-PHOSPHATE ISOMERASE / DNAA INITIATOR-ASSOCIATING FACTOR FOR REPLICATION INITIATION"/>
    <property type="match status" value="1"/>
</dbReference>
<protein>
    <submittedName>
        <fullName evidence="2">Phosphoheptose isomerase</fullName>
    </submittedName>
</protein>
<keyword evidence="2" id="KW-0614">Plasmid</keyword>
<keyword evidence="2" id="KW-0413">Isomerase</keyword>
<dbReference type="PROSITE" id="PS51464">
    <property type="entry name" value="SIS"/>
    <property type="match status" value="1"/>
</dbReference>
<dbReference type="InterPro" id="IPR050099">
    <property type="entry name" value="SIS_GmhA/DiaA_subfam"/>
</dbReference>
<reference evidence="2 3" key="1">
    <citation type="submission" date="2018-02" db="EMBL/GenBank/DDBJ databases">
        <title>Genome sequence of Desulfovibrio carbinolicus DSM 3852.</title>
        <authorList>
            <person name="Wilbanks E."/>
            <person name="Skennerton C.T."/>
            <person name="Orphan V.J."/>
        </authorList>
    </citation>
    <scope>NUCLEOTIDE SEQUENCE [LARGE SCALE GENOMIC DNA]</scope>
    <source>
        <strain evidence="2 3">DSM 3852</strain>
        <plasmid evidence="3">pdcar1</plasmid>
    </source>
</reference>
<dbReference type="Proteomes" id="UP000293296">
    <property type="component" value="Plasmid pDCAR1"/>
</dbReference>
<proteinExistence type="predicted"/>
<dbReference type="InterPro" id="IPR001347">
    <property type="entry name" value="SIS_dom"/>
</dbReference>
<dbReference type="CDD" id="cd05006">
    <property type="entry name" value="SIS_GmhA"/>
    <property type="match status" value="1"/>
</dbReference>
<dbReference type="Pfam" id="PF13580">
    <property type="entry name" value="SIS_2"/>
    <property type="match status" value="1"/>
</dbReference>
<name>A0A4P6HTU9_9BACT</name>